<organism evidence="1 2">
    <name type="scientific">Adineta steineri</name>
    <dbReference type="NCBI Taxonomy" id="433720"/>
    <lineage>
        <taxon>Eukaryota</taxon>
        <taxon>Metazoa</taxon>
        <taxon>Spiralia</taxon>
        <taxon>Gnathifera</taxon>
        <taxon>Rotifera</taxon>
        <taxon>Eurotatoria</taxon>
        <taxon>Bdelloidea</taxon>
        <taxon>Adinetida</taxon>
        <taxon>Adinetidae</taxon>
        <taxon>Adineta</taxon>
    </lineage>
</organism>
<evidence type="ECO:0000313" key="2">
    <source>
        <dbReference type="Proteomes" id="UP000663844"/>
    </source>
</evidence>
<protein>
    <recommendedName>
        <fullName evidence="3">PB1 domain-containing protein</fullName>
    </recommendedName>
</protein>
<gene>
    <name evidence="1" type="ORF">OXD698_LOCUS53116</name>
</gene>
<dbReference type="EMBL" id="CAJOAZ010029904">
    <property type="protein sequence ID" value="CAF4429062.1"/>
    <property type="molecule type" value="Genomic_DNA"/>
</dbReference>
<dbReference type="InterPro" id="IPR017438">
    <property type="entry name" value="ATP-NAD_kinase_N"/>
</dbReference>
<dbReference type="Proteomes" id="UP000663844">
    <property type="component" value="Unassembled WGS sequence"/>
</dbReference>
<proteinExistence type="predicted"/>
<name>A0A820R2J5_9BILA</name>
<accession>A0A820R2J5</accession>
<evidence type="ECO:0008006" key="3">
    <source>
        <dbReference type="Google" id="ProtNLM"/>
    </source>
</evidence>
<evidence type="ECO:0000313" key="1">
    <source>
        <dbReference type="EMBL" id="CAF4429062.1"/>
    </source>
</evidence>
<comment type="caution">
    <text evidence="1">The sequence shown here is derived from an EMBL/GenBank/DDBJ whole genome shotgun (WGS) entry which is preliminary data.</text>
</comment>
<dbReference type="Gene3D" id="3.40.50.10330">
    <property type="entry name" value="Probable inorganic polyphosphate/atp-NAD kinase, domain 1"/>
    <property type="match status" value="1"/>
</dbReference>
<sequence length="84" mass="9730">MNSVIQDPSTQRLHWISTPNNILIIRKPGPTTLKEFQTLIGKLLRRHLNVYIESSDQEYLSVDNNSDLKKYAEQFIVFNQGSIL</sequence>
<reference evidence="1" key="1">
    <citation type="submission" date="2021-02" db="EMBL/GenBank/DDBJ databases">
        <authorList>
            <person name="Nowell W R."/>
        </authorList>
    </citation>
    <scope>NUCLEOTIDE SEQUENCE</scope>
</reference>
<dbReference type="AlphaFoldDB" id="A0A820R2J5"/>